<accession>A0AAW0GCI1</accession>
<keyword evidence="2" id="KW-0732">Signal</keyword>
<name>A0AAW0GCI1_9APHY</name>
<evidence type="ECO:0000256" key="2">
    <source>
        <dbReference type="SAM" id="SignalP"/>
    </source>
</evidence>
<comment type="caution">
    <text evidence="3">The sequence shown here is derived from an EMBL/GenBank/DDBJ whole genome shotgun (WGS) entry which is preliminary data.</text>
</comment>
<evidence type="ECO:0000313" key="4">
    <source>
        <dbReference type="Proteomes" id="UP001385951"/>
    </source>
</evidence>
<keyword evidence="4" id="KW-1185">Reference proteome</keyword>
<proteinExistence type="predicted"/>
<feature type="region of interest" description="Disordered" evidence="1">
    <location>
        <begin position="114"/>
        <end position="136"/>
    </location>
</feature>
<feature type="compositionally biased region" description="Low complexity" evidence="1">
    <location>
        <begin position="117"/>
        <end position="135"/>
    </location>
</feature>
<sequence length="205" mass="21962">MFPAVFITLALLGQTLALPNFIRDDPSPSDTDLLLSCPGAAGSPNIRRADRCTLHDVVNNPDQRIWSNVNAPQLNCDGGTQPRTFMIGGETTHTTTFSSDVNLGISFEGISIGGGVSSSDTTTTTTSSNSTSYTIPPGRQVVQTVGVLHHSQTGNIQVNYGVQVDGHYIWYTGAKVTQLTPTDDVQWDTHETQCGTDPNDLNNHS</sequence>
<evidence type="ECO:0000256" key="1">
    <source>
        <dbReference type="SAM" id="MobiDB-lite"/>
    </source>
</evidence>
<organism evidence="3 4">
    <name type="scientific">Cerrena zonata</name>
    <dbReference type="NCBI Taxonomy" id="2478898"/>
    <lineage>
        <taxon>Eukaryota</taxon>
        <taxon>Fungi</taxon>
        <taxon>Dikarya</taxon>
        <taxon>Basidiomycota</taxon>
        <taxon>Agaricomycotina</taxon>
        <taxon>Agaricomycetes</taxon>
        <taxon>Polyporales</taxon>
        <taxon>Cerrenaceae</taxon>
        <taxon>Cerrena</taxon>
    </lineage>
</organism>
<dbReference type="SUPFAM" id="SSF56973">
    <property type="entry name" value="Aerolisin/ETX pore-forming domain"/>
    <property type="match status" value="1"/>
</dbReference>
<reference evidence="3 4" key="1">
    <citation type="submission" date="2022-09" db="EMBL/GenBank/DDBJ databases">
        <authorList>
            <person name="Palmer J.M."/>
        </authorList>
    </citation>
    <scope>NUCLEOTIDE SEQUENCE [LARGE SCALE GENOMIC DNA]</scope>
    <source>
        <strain evidence="3 4">DSM 7382</strain>
    </source>
</reference>
<dbReference type="Proteomes" id="UP001385951">
    <property type="component" value="Unassembled WGS sequence"/>
</dbReference>
<dbReference type="AlphaFoldDB" id="A0AAW0GCI1"/>
<dbReference type="EMBL" id="JASBNA010000006">
    <property type="protein sequence ID" value="KAK7691071.1"/>
    <property type="molecule type" value="Genomic_DNA"/>
</dbReference>
<feature type="chain" id="PRO_5043710032" evidence="2">
    <location>
        <begin position="18"/>
        <end position="205"/>
    </location>
</feature>
<evidence type="ECO:0000313" key="3">
    <source>
        <dbReference type="EMBL" id="KAK7691071.1"/>
    </source>
</evidence>
<gene>
    <name evidence="3" type="ORF">QCA50_006174</name>
</gene>
<feature type="signal peptide" evidence="2">
    <location>
        <begin position="1"/>
        <end position="17"/>
    </location>
</feature>
<protein>
    <submittedName>
        <fullName evidence="3">Uncharacterized protein</fullName>
    </submittedName>
</protein>